<keyword evidence="3" id="KW-1185">Reference proteome</keyword>
<feature type="compositionally biased region" description="Pro residues" evidence="1">
    <location>
        <begin position="395"/>
        <end position="404"/>
    </location>
</feature>
<feature type="compositionally biased region" description="Basic and acidic residues" evidence="1">
    <location>
        <begin position="214"/>
        <end position="228"/>
    </location>
</feature>
<gene>
    <name evidence="2" type="ORF">R3P38DRAFT_3366352</name>
</gene>
<accession>A0AAW0AD43</accession>
<dbReference type="AlphaFoldDB" id="A0AAW0AD43"/>
<feature type="compositionally biased region" description="Polar residues" evidence="1">
    <location>
        <begin position="304"/>
        <end position="320"/>
    </location>
</feature>
<comment type="caution">
    <text evidence="2">The sequence shown here is derived from an EMBL/GenBank/DDBJ whole genome shotgun (WGS) entry which is preliminary data.</text>
</comment>
<sequence length="404" mass="44454">MSGEESIINFDTSSPIQHQFRVNNASEGRDRDESATTSPESYMHYMHEFQLLHTPETPSRPLTMLDIQVHSLAQHLSYTSHLRLHMLLLLPSRVLCMGFTLFIIHLYKYHHSAELGAQSTESGDQSTEPDVESEPNSVALVTPIESLRKQMAEAFAHDLFNGIIPDTALGGRQLRAERAVVGTTPPSSTLQLSLLPYTATNMDSTSSPPRHPSHGTEHRSPGRFPNPRDKAACARFRLARKRRTSASQSLPASGFTCERQLWHEMHSLRLYVHGMSALMVEETKIVSQLLRSFNEMIAATLPSFQQPQQDRPPSMATQTVDPVAKSDVIGDDQTPRPRTGDLPPVAPVPAVPLPPPSFPNSSFVQGSESSSPSPHPGPQQFHPGPSVPRASDANPLPPPHSRPA</sequence>
<evidence type="ECO:0000313" key="2">
    <source>
        <dbReference type="EMBL" id="KAK7007128.1"/>
    </source>
</evidence>
<feature type="region of interest" description="Disordered" evidence="1">
    <location>
        <begin position="199"/>
        <end position="228"/>
    </location>
</feature>
<protein>
    <submittedName>
        <fullName evidence="2">Uncharacterized protein</fullName>
    </submittedName>
</protein>
<dbReference type="Proteomes" id="UP001362999">
    <property type="component" value="Unassembled WGS sequence"/>
</dbReference>
<dbReference type="EMBL" id="JAWWNJ010000072">
    <property type="protein sequence ID" value="KAK7007128.1"/>
    <property type="molecule type" value="Genomic_DNA"/>
</dbReference>
<feature type="region of interest" description="Disordered" evidence="1">
    <location>
        <begin position="304"/>
        <end position="404"/>
    </location>
</feature>
<reference evidence="2 3" key="1">
    <citation type="journal article" date="2024" name="J Genomics">
        <title>Draft genome sequencing and assembly of Favolaschia claudopus CIRM-BRFM 2984 isolated from oak limbs.</title>
        <authorList>
            <person name="Navarro D."/>
            <person name="Drula E."/>
            <person name="Chaduli D."/>
            <person name="Cazenave R."/>
            <person name="Ahrendt S."/>
            <person name="Wang J."/>
            <person name="Lipzen A."/>
            <person name="Daum C."/>
            <person name="Barry K."/>
            <person name="Grigoriev I.V."/>
            <person name="Favel A."/>
            <person name="Rosso M.N."/>
            <person name="Martin F."/>
        </authorList>
    </citation>
    <scope>NUCLEOTIDE SEQUENCE [LARGE SCALE GENOMIC DNA]</scope>
    <source>
        <strain evidence="2 3">CIRM-BRFM 2984</strain>
    </source>
</reference>
<evidence type="ECO:0000256" key="1">
    <source>
        <dbReference type="SAM" id="MobiDB-lite"/>
    </source>
</evidence>
<organism evidence="2 3">
    <name type="scientific">Favolaschia claudopus</name>
    <dbReference type="NCBI Taxonomy" id="2862362"/>
    <lineage>
        <taxon>Eukaryota</taxon>
        <taxon>Fungi</taxon>
        <taxon>Dikarya</taxon>
        <taxon>Basidiomycota</taxon>
        <taxon>Agaricomycotina</taxon>
        <taxon>Agaricomycetes</taxon>
        <taxon>Agaricomycetidae</taxon>
        <taxon>Agaricales</taxon>
        <taxon>Marasmiineae</taxon>
        <taxon>Mycenaceae</taxon>
        <taxon>Favolaschia</taxon>
    </lineage>
</organism>
<name>A0AAW0AD43_9AGAR</name>
<feature type="compositionally biased region" description="Pro residues" evidence="1">
    <location>
        <begin position="344"/>
        <end position="358"/>
    </location>
</feature>
<feature type="compositionally biased region" description="Polar residues" evidence="1">
    <location>
        <begin position="199"/>
        <end position="208"/>
    </location>
</feature>
<evidence type="ECO:0000313" key="3">
    <source>
        <dbReference type="Proteomes" id="UP001362999"/>
    </source>
</evidence>
<proteinExistence type="predicted"/>
<feature type="compositionally biased region" description="Low complexity" evidence="1">
    <location>
        <begin position="361"/>
        <end position="384"/>
    </location>
</feature>